<reference evidence="2 3" key="1">
    <citation type="submission" date="2023-02" db="EMBL/GenBank/DDBJ databases">
        <title>Genome sequence of Sphingobacterium sp. KACC 22765.</title>
        <authorList>
            <person name="Kim S."/>
            <person name="Heo J."/>
            <person name="Kwon S.-W."/>
        </authorList>
    </citation>
    <scope>NUCLEOTIDE SEQUENCE [LARGE SCALE GENOMIC DNA]</scope>
    <source>
        <strain evidence="2 3">KACC 22765</strain>
    </source>
</reference>
<evidence type="ECO:0000313" key="2">
    <source>
        <dbReference type="EMBL" id="WDF70802.1"/>
    </source>
</evidence>
<gene>
    <name evidence="2" type="ORF">PQ465_10585</name>
</gene>
<keyword evidence="2" id="KW-0489">Methyltransferase</keyword>
<name>A0ABY7WMG5_9SPHI</name>
<keyword evidence="3" id="KW-1185">Reference proteome</keyword>
<keyword evidence="2" id="KW-0808">Transferase</keyword>
<protein>
    <submittedName>
        <fullName evidence="2">Class I SAM-dependent methyltransferase</fullName>
    </submittedName>
</protein>
<dbReference type="InterPro" id="IPR013216">
    <property type="entry name" value="Methyltransf_11"/>
</dbReference>
<proteinExistence type="predicted"/>
<dbReference type="Gene3D" id="3.40.50.150">
    <property type="entry name" value="Vaccinia Virus protein VP39"/>
    <property type="match status" value="1"/>
</dbReference>
<accession>A0ABY7WMG5</accession>
<dbReference type="GO" id="GO:0008168">
    <property type="term" value="F:methyltransferase activity"/>
    <property type="evidence" value="ECO:0007669"/>
    <property type="project" value="UniProtKB-KW"/>
</dbReference>
<organism evidence="2 3">
    <name type="scientific">Sphingobacterium oryzagri</name>
    <dbReference type="NCBI Taxonomy" id="3025669"/>
    <lineage>
        <taxon>Bacteria</taxon>
        <taxon>Pseudomonadati</taxon>
        <taxon>Bacteroidota</taxon>
        <taxon>Sphingobacteriia</taxon>
        <taxon>Sphingobacteriales</taxon>
        <taxon>Sphingobacteriaceae</taxon>
        <taxon>Sphingobacterium</taxon>
    </lineage>
</organism>
<dbReference type="InterPro" id="IPR029063">
    <property type="entry name" value="SAM-dependent_MTases_sf"/>
</dbReference>
<evidence type="ECO:0000259" key="1">
    <source>
        <dbReference type="Pfam" id="PF08241"/>
    </source>
</evidence>
<dbReference type="CDD" id="cd02440">
    <property type="entry name" value="AdoMet_MTases"/>
    <property type="match status" value="1"/>
</dbReference>
<dbReference type="SUPFAM" id="SSF53335">
    <property type="entry name" value="S-adenosyl-L-methionine-dependent methyltransferases"/>
    <property type="match status" value="1"/>
</dbReference>
<feature type="domain" description="Methyltransferase type 11" evidence="1">
    <location>
        <begin position="53"/>
        <end position="151"/>
    </location>
</feature>
<sequence length="219" mass="24853">MATTEELQILAAQLACPTGDQGYSIGKMMDETNIGMTRHCMQALELHLHKNVLEIGHGNAGHVSALLAKHPHICYTGLELSTCMWREAIQNNQQAVDEGAAHFVHYDGHDVPFRVRRFDCIFSVNTLYFWTEPRIFLEKLGQLLTKHGKIALCFADASFMRQLPFTAFGFQLYGLHDVLALANPKTFKHCCTMPDKEQVKNKLGAVVERKFYTVIWEKI</sequence>
<dbReference type="RefSeq" id="WP_274269506.1">
    <property type="nucleotide sequence ID" value="NZ_CP117880.1"/>
</dbReference>
<evidence type="ECO:0000313" key="3">
    <source>
        <dbReference type="Proteomes" id="UP001221558"/>
    </source>
</evidence>
<dbReference type="EMBL" id="CP117880">
    <property type="protein sequence ID" value="WDF70802.1"/>
    <property type="molecule type" value="Genomic_DNA"/>
</dbReference>
<dbReference type="GO" id="GO:0032259">
    <property type="term" value="P:methylation"/>
    <property type="evidence" value="ECO:0007669"/>
    <property type="project" value="UniProtKB-KW"/>
</dbReference>
<dbReference type="Proteomes" id="UP001221558">
    <property type="component" value="Chromosome"/>
</dbReference>
<dbReference type="Pfam" id="PF08241">
    <property type="entry name" value="Methyltransf_11"/>
    <property type="match status" value="1"/>
</dbReference>